<proteinExistence type="predicted"/>
<dbReference type="EMBL" id="MT141235">
    <property type="protein sequence ID" value="QJA56718.1"/>
    <property type="molecule type" value="Genomic_DNA"/>
</dbReference>
<protein>
    <submittedName>
        <fullName evidence="1">Uncharacterized protein</fullName>
    </submittedName>
</protein>
<accession>A0A6M3IHY1</accession>
<dbReference type="AlphaFoldDB" id="A0A6M3IHY1"/>
<name>A0A6M3IHY1_9ZZZZ</name>
<organism evidence="1">
    <name type="scientific">viral metagenome</name>
    <dbReference type="NCBI Taxonomy" id="1070528"/>
    <lineage>
        <taxon>unclassified sequences</taxon>
        <taxon>metagenomes</taxon>
        <taxon>organismal metagenomes</taxon>
    </lineage>
</organism>
<reference evidence="1" key="1">
    <citation type="submission" date="2020-03" db="EMBL/GenBank/DDBJ databases">
        <title>The deep terrestrial virosphere.</title>
        <authorList>
            <person name="Holmfeldt K."/>
            <person name="Nilsson E."/>
            <person name="Simone D."/>
            <person name="Lopez-Fernandez M."/>
            <person name="Wu X."/>
            <person name="de Brujin I."/>
            <person name="Lundin D."/>
            <person name="Andersson A."/>
            <person name="Bertilsson S."/>
            <person name="Dopson M."/>
        </authorList>
    </citation>
    <scope>NUCLEOTIDE SEQUENCE</scope>
    <source>
        <strain evidence="1">MM415B01807</strain>
    </source>
</reference>
<sequence length="56" mass="6448">MTEDIKRILLATKEKMGEGEYQLIDGNLKKAEDAFNDARLDLHVLLVYIRTARKEA</sequence>
<gene>
    <name evidence="1" type="ORF">MM415B01807_0016</name>
</gene>
<evidence type="ECO:0000313" key="1">
    <source>
        <dbReference type="EMBL" id="QJA56718.1"/>
    </source>
</evidence>